<dbReference type="PANTHER" id="PTHR13037:SF24">
    <property type="entry name" value="POLYCOMB PROTEIN PCL-RELATED"/>
    <property type="match status" value="1"/>
</dbReference>
<feature type="compositionally biased region" description="Basic and acidic residues" evidence="2">
    <location>
        <begin position="988"/>
        <end position="1007"/>
    </location>
</feature>
<feature type="compositionally biased region" description="Low complexity" evidence="2">
    <location>
        <begin position="1010"/>
        <end position="1025"/>
    </location>
</feature>
<feature type="compositionally biased region" description="Low complexity" evidence="2">
    <location>
        <begin position="131"/>
        <end position="141"/>
    </location>
</feature>
<dbReference type="KEGG" id="phet:94293042"/>
<dbReference type="PANTHER" id="PTHR13037">
    <property type="entry name" value="FORMIN"/>
    <property type="match status" value="1"/>
</dbReference>
<dbReference type="OrthoDB" id="267350at2759"/>
<proteinExistence type="predicted"/>
<name>A0A836LHD8_9TRYP</name>
<organism evidence="3 4">
    <name type="scientific">Porcisia hertigi</name>
    <dbReference type="NCBI Taxonomy" id="2761500"/>
    <lineage>
        <taxon>Eukaryota</taxon>
        <taxon>Discoba</taxon>
        <taxon>Euglenozoa</taxon>
        <taxon>Kinetoplastea</taxon>
        <taxon>Metakinetoplastina</taxon>
        <taxon>Trypanosomatida</taxon>
        <taxon>Trypanosomatidae</taxon>
        <taxon>Leishmaniinae</taxon>
        <taxon>Porcisia</taxon>
    </lineage>
</organism>
<feature type="region of interest" description="Disordered" evidence="2">
    <location>
        <begin position="686"/>
        <end position="736"/>
    </location>
</feature>
<accession>A0A836LHD8</accession>
<keyword evidence="1" id="KW-0945">Host-virus interaction</keyword>
<dbReference type="EMBL" id="JAFJZO010000011">
    <property type="protein sequence ID" value="KAG5510125.1"/>
    <property type="molecule type" value="Genomic_DNA"/>
</dbReference>
<keyword evidence="4" id="KW-1185">Reference proteome</keyword>
<feature type="compositionally biased region" description="Low complexity" evidence="2">
    <location>
        <begin position="694"/>
        <end position="712"/>
    </location>
</feature>
<gene>
    <name evidence="3" type="ORF">JKF63_07021</name>
</gene>
<evidence type="ECO:0000313" key="3">
    <source>
        <dbReference type="EMBL" id="KAG5510125.1"/>
    </source>
</evidence>
<evidence type="ECO:0000313" key="4">
    <source>
        <dbReference type="Proteomes" id="UP000674318"/>
    </source>
</evidence>
<feature type="region of interest" description="Disordered" evidence="2">
    <location>
        <begin position="34"/>
        <end position="69"/>
    </location>
</feature>
<feature type="region of interest" description="Disordered" evidence="2">
    <location>
        <begin position="907"/>
        <end position="958"/>
    </location>
</feature>
<feature type="compositionally biased region" description="Pro residues" evidence="2">
    <location>
        <begin position="42"/>
        <end position="53"/>
    </location>
</feature>
<dbReference type="Proteomes" id="UP000674318">
    <property type="component" value="Unassembled WGS sequence"/>
</dbReference>
<evidence type="ECO:0000256" key="2">
    <source>
        <dbReference type="SAM" id="MobiDB-lite"/>
    </source>
</evidence>
<protein>
    <submittedName>
        <fullName evidence="3">Uncharacterized protein</fullName>
    </submittedName>
</protein>
<dbReference type="GeneID" id="94293042"/>
<sequence length="1356" mass="141887">MRLESLLFAGYERLGSGGVSGFVRLITPQGESVRLHSSHPSFPIPSPLHPHPQPLASSSLDCSPAVSLPQPPGSGLIEAVAPPAAVFPADAQRAPPDEVLQHTSTTAAAEAGLSGPPESFIVEFLSSSADSSATQSRVTSSPPSPTPEVAATKDEALGHVPAFPSDTRGSEVDMLNEHSCELKKNMMIASPGNSMMSTFVHGTELTASAASLAELDDALTKCALNLFGGRLPQPPSPSPGPTEASSEWSEAVHYHNAVFLGYDDAGFAYIDAQAFAQRVASPQEWRLCPLPLLVCVPEKLAHFYRRVEPTDKSGKEGHAAGACDSAIRYPVLSRTVVTGIVGGSRELGNARAGCDEMTRATAPLSPASSSSSTSTLAYLSLPLRWKLSACGHAPALDLQHLFQVRPNCVYQLTQPREEVVFLGVALGVPWVRSVIVAAEDGSVGPHAAASSMPWPTVQPPAGYHWKDARAWAEPLVGCHDAHDIRGRYGLVDRALAATEGSLAAAVSGADGSASLSVLPSAVVAAPPKGPCRQAPSLCDCEVEDRNTRASLSPPPSLPSPKPVAATVPLFVKKGTRVFVPGCFGVMLECSTKAALMEAQFGVVHGDRLVSRTRLARATPAPLLGTPMSGRATTPPRPPGPFTVMGFQGRNVLVLLADGREQVAVQIHVTHGVAEVAETFRKLEGTPLPPPALPLEPLSVSASSPAESAMAPGAEEKDSPEKQQPCMPRPVTSIPGREPETVITPAALAAAEAPLVSDDVTETQSAELVLGEAGITTQVVDKDCDVAHRPTKGGDGVADFGEAAEVTVHIPSFALVEDSQAALSGIACVPHAGRSSSTASSTVPTTQGQLELVGETRTTSPGPFSTAAGTPSAHTLDRTVGVVGAWSTTTPPLLELAEEVTVLPAVTSTTDDAPPLRSVSTAGRAETPLNGTGVFEGQAAGPVIEAQGTNRPGERDACLPSDEAVSANVQSHKHSQQEQVLGTHLDAAVEEREPRRQPIRSFSEHLSSDHTPSVIPTPSSSTTHPSQGQQVGSAQKVLSDAEGHFDDNMADDLCLRAAQGSDLEQRVQSASRAHTNNGGEAVVACDLPNLLVLPKLHSNLNPALPSPHNPIRAAEEMASTMTTARWSESPAVGLLHSHCARQSVGCGTQLRERSPPSPAHSVGGSRMSYSPPPALPADCRPAPQSGNGQVMSYPASTSMPCATATAVAPTPFTNFLKAYAIYVLRTHTTLSDDGDGGGDGDDASKQYCNGMASFTNGCAGKTGKSWLCAVRLADMLDFYREQPLTRITEATKIQRRCRATWRDAMIFNPAFPASPVEGDVQVAKFKASASTTVFEELCVDELVSLLSIVHRPAREAR</sequence>
<dbReference type="RefSeq" id="XP_067758974.1">
    <property type="nucleotide sequence ID" value="XM_067902965.1"/>
</dbReference>
<feature type="region of interest" description="Disordered" evidence="2">
    <location>
        <begin position="1146"/>
        <end position="1187"/>
    </location>
</feature>
<reference evidence="3 4" key="1">
    <citation type="submission" date="2021-02" db="EMBL/GenBank/DDBJ databases">
        <title>Porcisia hertigi Genome sequencing and assembly.</title>
        <authorList>
            <person name="Almutairi H."/>
            <person name="Gatherer D."/>
        </authorList>
    </citation>
    <scope>NUCLEOTIDE SEQUENCE [LARGE SCALE GENOMIC DNA]</scope>
    <source>
        <strain evidence="3 4">C119</strain>
    </source>
</reference>
<feature type="region of interest" description="Disordered" evidence="2">
    <location>
        <begin position="988"/>
        <end position="1034"/>
    </location>
</feature>
<comment type="caution">
    <text evidence="3">The sequence shown here is derived from an EMBL/GenBank/DDBJ whole genome shotgun (WGS) entry which is preliminary data.</text>
</comment>
<feature type="region of interest" description="Disordered" evidence="2">
    <location>
        <begin position="131"/>
        <end position="150"/>
    </location>
</feature>
<evidence type="ECO:0000256" key="1">
    <source>
        <dbReference type="ARBA" id="ARBA00022581"/>
    </source>
</evidence>